<dbReference type="AlphaFoldDB" id="A0A134B317"/>
<dbReference type="EMBL" id="LSDK01000125">
    <property type="protein sequence ID" value="KXB74295.1"/>
    <property type="molecule type" value="Genomic_DNA"/>
</dbReference>
<dbReference type="Proteomes" id="UP000070224">
    <property type="component" value="Unassembled WGS sequence"/>
</dbReference>
<reference evidence="2" key="1">
    <citation type="submission" date="2016-01" db="EMBL/GenBank/DDBJ databases">
        <authorList>
            <person name="Mitreva M."/>
            <person name="Pepin K.H."/>
            <person name="Mihindukulasuriya K.A."/>
            <person name="Fulton R."/>
            <person name="Fronick C."/>
            <person name="O'Laughlin M."/>
            <person name="Miner T."/>
            <person name="Herter B."/>
            <person name="Rosa B.A."/>
            <person name="Cordes M."/>
            <person name="Tomlinson C."/>
            <person name="Wollam A."/>
            <person name="Palsikar V.B."/>
            <person name="Mardis E.R."/>
            <person name="Wilson R.K."/>
        </authorList>
    </citation>
    <scope>NUCLEOTIDE SEQUENCE [LARGE SCALE GENOMIC DNA]</scope>
    <source>
        <strain evidence="2">KA00683</strain>
    </source>
</reference>
<dbReference type="PATRIC" id="fig|322095.3.peg.1755"/>
<gene>
    <name evidence="1" type="ORF">HMPREF3185_01780</name>
</gene>
<name>A0A134B317_9PORP</name>
<accession>A0A134B317</accession>
<proteinExistence type="predicted"/>
<sequence>MWVACCSAYGGRRGFPLDLVKAVHHGVRAPFYIVSPIIIRIFTPHTCSVQY</sequence>
<evidence type="ECO:0000313" key="1">
    <source>
        <dbReference type="EMBL" id="KXB74295.1"/>
    </source>
</evidence>
<evidence type="ECO:0000313" key="2">
    <source>
        <dbReference type="Proteomes" id="UP000070224"/>
    </source>
</evidence>
<protein>
    <submittedName>
        <fullName evidence="1">Uncharacterized protein</fullName>
    </submittedName>
</protein>
<organism evidence="1 2">
    <name type="scientific">Porphyromonas somerae</name>
    <dbReference type="NCBI Taxonomy" id="322095"/>
    <lineage>
        <taxon>Bacteria</taxon>
        <taxon>Pseudomonadati</taxon>
        <taxon>Bacteroidota</taxon>
        <taxon>Bacteroidia</taxon>
        <taxon>Bacteroidales</taxon>
        <taxon>Porphyromonadaceae</taxon>
        <taxon>Porphyromonas</taxon>
    </lineage>
</organism>
<comment type="caution">
    <text evidence="1">The sequence shown here is derived from an EMBL/GenBank/DDBJ whole genome shotgun (WGS) entry which is preliminary data.</text>
</comment>
<keyword evidence="2" id="KW-1185">Reference proteome</keyword>